<reference evidence="3 4" key="2">
    <citation type="journal article" date="2017" name="Front. Plant Sci.">
        <title>Gene Classification and Mining of Molecular Markers Useful in Red Clover (Trifolium pratense) Breeding.</title>
        <authorList>
            <person name="Istvanek J."/>
            <person name="Dluhosova J."/>
            <person name="Dluhos P."/>
            <person name="Patkova L."/>
            <person name="Nedelnik J."/>
            <person name="Repkova J."/>
        </authorList>
    </citation>
    <scope>NUCLEOTIDE SEQUENCE [LARGE SCALE GENOMIC DNA]</scope>
    <source>
        <strain evidence="4">cv. Tatra</strain>
        <tissue evidence="3">Young leaves</tissue>
    </source>
</reference>
<dbReference type="STRING" id="57577.A0A2K3L7E0"/>
<accession>A0A2K3L7E0</accession>
<reference evidence="3 4" key="1">
    <citation type="journal article" date="2014" name="Am. J. Bot.">
        <title>Genome assembly and annotation for red clover (Trifolium pratense; Fabaceae).</title>
        <authorList>
            <person name="Istvanek J."/>
            <person name="Jaros M."/>
            <person name="Krenek A."/>
            <person name="Repkova J."/>
        </authorList>
    </citation>
    <scope>NUCLEOTIDE SEQUENCE [LARGE SCALE GENOMIC DNA]</scope>
    <source>
        <strain evidence="4">cv. Tatra</strain>
        <tissue evidence="3">Young leaves</tissue>
    </source>
</reference>
<dbReference type="InterPro" id="IPR040256">
    <property type="entry name" value="At4g02000-like"/>
</dbReference>
<evidence type="ECO:0000313" key="4">
    <source>
        <dbReference type="Proteomes" id="UP000236291"/>
    </source>
</evidence>
<dbReference type="PANTHER" id="PTHR31286:SF176">
    <property type="entry name" value="DUF4283 DOMAIN PROTEIN"/>
    <property type="match status" value="1"/>
</dbReference>
<gene>
    <name evidence="3" type="ORF">L195_g030374</name>
</gene>
<organism evidence="3 4">
    <name type="scientific">Trifolium pratense</name>
    <name type="common">Red clover</name>
    <dbReference type="NCBI Taxonomy" id="57577"/>
    <lineage>
        <taxon>Eukaryota</taxon>
        <taxon>Viridiplantae</taxon>
        <taxon>Streptophyta</taxon>
        <taxon>Embryophyta</taxon>
        <taxon>Tracheophyta</taxon>
        <taxon>Spermatophyta</taxon>
        <taxon>Magnoliopsida</taxon>
        <taxon>eudicotyledons</taxon>
        <taxon>Gunneridae</taxon>
        <taxon>Pentapetalae</taxon>
        <taxon>rosids</taxon>
        <taxon>fabids</taxon>
        <taxon>Fabales</taxon>
        <taxon>Fabaceae</taxon>
        <taxon>Papilionoideae</taxon>
        <taxon>50 kb inversion clade</taxon>
        <taxon>NPAAA clade</taxon>
        <taxon>Hologalegina</taxon>
        <taxon>IRL clade</taxon>
        <taxon>Trifolieae</taxon>
        <taxon>Trifolium</taxon>
    </lineage>
</organism>
<evidence type="ECO:0000313" key="3">
    <source>
        <dbReference type="EMBL" id="PNX74454.1"/>
    </source>
</evidence>
<dbReference type="PANTHER" id="PTHR31286">
    <property type="entry name" value="GLYCINE-RICH CELL WALL STRUCTURAL PROTEIN 1.8-LIKE"/>
    <property type="match status" value="1"/>
</dbReference>
<feature type="compositionally biased region" description="Basic residues" evidence="1">
    <location>
        <begin position="481"/>
        <end position="492"/>
    </location>
</feature>
<comment type="caution">
    <text evidence="3">The sequence shown here is derived from an EMBL/GenBank/DDBJ whole genome shotgun (WGS) entry which is preliminary data.</text>
</comment>
<feature type="compositionally biased region" description="Basic and acidic residues" evidence="1">
    <location>
        <begin position="412"/>
        <end position="435"/>
    </location>
</feature>
<feature type="region of interest" description="Disordered" evidence="1">
    <location>
        <begin position="477"/>
        <end position="510"/>
    </location>
</feature>
<dbReference type="Proteomes" id="UP000236291">
    <property type="component" value="Unassembled WGS sequence"/>
</dbReference>
<proteinExistence type="predicted"/>
<dbReference type="EMBL" id="ASHM01027537">
    <property type="protein sequence ID" value="PNX74454.1"/>
    <property type="molecule type" value="Genomic_DNA"/>
</dbReference>
<sequence length="510" mass="58078">MDSFNIPWKFLDISSEPQTNSSIEPKIKISESSKPQKTFAQAVSNLCDIPISQFQQPVVKGNELAIEIPETAYQACLEACKHNLHGRILWPKGSTPLSVAALKEKLSLIWKDLAQWGVLSLGKGFFEFTFSSLEDVKRVRSIPSWNLNPGLLKLFAWSKDFNPKLQHNTSVQVWVKIFGLSQEYWHKSILFTIAGSLGTPICTDSVTAKPMMERTFGQFARVLVDIDLLQPLRYRLLVERKGYAFYVDLEYEHIPDFCSHCKVIGHHIDNCKKWQKEELLKADKVVNTKKKEPAEPKKIFVPTKDGRLQQSKPDEVANVEKEVINVEEVSEKTQHVNMVDKDQDKIDLVSKEQEETLERQDESGRIYVKSPRAVLKEQDRQLEEDLNTNKDMDAANDSNVSESSSLGSFVKATREHVDTGEDSSKRNDLNHTPDRVLKDIQFLNESWANMTEAEEEAQVALQDSDIAVDNQEEGFQVKLSKNQKKAQKKLKQSSKDSYATRSKVPSKPLK</sequence>
<feature type="region of interest" description="Disordered" evidence="1">
    <location>
        <begin position="386"/>
        <end position="435"/>
    </location>
</feature>
<name>A0A2K3L7E0_TRIPR</name>
<dbReference type="Pfam" id="PF14111">
    <property type="entry name" value="DUF4283"/>
    <property type="match status" value="1"/>
</dbReference>
<dbReference type="InterPro" id="IPR025558">
    <property type="entry name" value="DUF4283"/>
</dbReference>
<evidence type="ECO:0000259" key="2">
    <source>
        <dbReference type="Pfam" id="PF14111"/>
    </source>
</evidence>
<evidence type="ECO:0000256" key="1">
    <source>
        <dbReference type="SAM" id="MobiDB-lite"/>
    </source>
</evidence>
<feature type="domain" description="DUF4283" evidence="2">
    <location>
        <begin position="78"/>
        <end position="164"/>
    </location>
</feature>
<dbReference type="ExpressionAtlas" id="A0A2K3L7E0">
    <property type="expression patterns" value="baseline"/>
</dbReference>
<protein>
    <recommendedName>
        <fullName evidence="2">DUF4283 domain-containing protein</fullName>
    </recommendedName>
</protein>
<dbReference type="AlphaFoldDB" id="A0A2K3L7E0"/>
<feature type="compositionally biased region" description="Polar residues" evidence="1">
    <location>
        <begin position="396"/>
        <end position="407"/>
    </location>
</feature>